<dbReference type="InterPro" id="IPR011625">
    <property type="entry name" value="A2M_N_BRD"/>
</dbReference>
<feature type="non-terminal residue" evidence="2">
    <location>
        <position position="171"/>
    </location>
</feature>
<sequence length="171" mass="18835">MAPNGNLVIYCILNGELLVETLSLNIEKCFKNKVDMAFSAEKGMPGSIVDVILSASPESICGLRVIDSSLLLLNSYERFSPENVHGLFSYGYYGGYNVGGLDVEDPEPQCLDPNKLVFFKGNYYLPVSSNSEGDSYQNLKDVGLIVVTGNQVRKPKVCEKDPPEQSRYPLL</sequence>
<feature type="domain" description="Alpha-2-macroglobulin bait region" evidence="1">
    <location>
        <begin position="1"/>
        <end position="73"/>
    </location>
</feature>
<dbReference type="PANTHER" id="PTHR11412:SF173">
    <property type="entry name" value="OVOSTATIN"/>
    <property type="match status" value="1"/>
</dbReference>
<reference evidence="3" key="1">
    <citation type="journal article" date="2017" name="Nat. Commun.">
        <title>The North American bullfrog draft genome provides insight into hormonal regulation of long noncoding RNA.</title>
        <authorList>
            <person name="Hammond S.A."/>
            <person name="Warren R.L."/>
            <person name="Vandervalk B.P."/>
            <person name="Kucuk E."/>
            <person name="Khan H."/>
            <person name="Gibb E.A."/>
            <person name="Pandoh P."/>
            <person name="Kirk H."/>
            <person name="Zhao Y."/>
            <person name="Jones M."/>
            <person name="Mungall A.J."/>
            <person name="Coope R."/>
            <person name="Pleasance S."/>
            <person name="Moore R.A."/>
            <person name="Holt R.A."/>
            <person name="Round J.M."/>
            <person name="Ohora S."/>
            <person name="Walle B.V."/>
            <person name="Veldhoen N."/>
            <person name="Helbing C.C."/>
            <person name="Birol I."/>
        </authorList>
    </citation>
    <scope>NUCLEOTIDE SEQUENCE [LARGE SCALE GENOMIC DNA]</scope>
</reference>
<dbReference type="EMBL" id="KV929633">
    <property type="protein sequence ID" value="PIO33795.1"/>
    <property type="molecule type" value="Genomic_DNA"/>
</dbReference>
<evidence type="ECO:0000313" key="3">
    <source>
        <dbReference type="Proteomes" id="UP000228934"/>
    </source>
</evidence>
<dbReference type="Proteomes" id="UP000228934">
    <property type="component" value="Unassembled WGS sequence"/>
</dbReference>
<keyword evidence="3" id="KW-1185">Reference proteome</keyword>
<name>A0A2G9S155_AQUCT</name>
<gene>
    <name evidence="2" type="ORF">AB205_0009660</name>
</gene>
<evidence type="ECO:0000259" key="1">
    <source>
        <dbReference type="Pfam" id="PF07703"/>
    </source>
</evidence>
<dbReference type="AlphaFoldDB" id="A0A2G9S155"/>
<dbReference type="PANTHER" id="PTHR11412">
    <property type="entry name" value="MACROGLOBULIN / COMPLEMENT"/>
    <property type="match status" value="1"/>
</dbReference>
<organism evidence="2 3">
    <name type="scientific">Aquarana catesbeiana</name>
    <name type="common">American bullfrog</name>
    <name type="synonym">Rana catesbeiana</name>
    <dbReference type="NCBI Taxonomy" id="8400"/>
    <lineage>
        <taxon>Eukaryota</taxon>
        <taxon>Metazoa</taxon>
        <taxon>Chordata</taxon>
        <taxon>Craniata</taxon>
        <taxon>Vertebrata</taxon>
        <taxon>Euteleostomi</taxon>
        <taxon>Amphibia</taxon>
        <taxon>Batrachia</taxon>
        <taxon>Anura</taxon>
        <taxon>Neobatrachia</taxon>
        <taxon>Ranoidea</taxon>
        <taxon>Ranidae</taxon>
        <taxon>Aquarana</taxon>
    </lineage>
</organism>
<dbReference type="Pfam" id="PF07703">
    <property type="entry name" value="A2M_BRD"/>
    <property type="match status" value="1"/>
</dbReference>
<evidence type="ECO:0000313" key="2">
    <source>
        <dbReference type="EMBL" id="PIO33795.1"/>
    </source>
</evidence>
<dbReference type="InterPro" id="IPR050473">
    <property type="entry name" value="A2M/Complement_sys"/>
</dbReference>
<dbReference type="OrthoDB" id="9998011at2759"/>
<proteinExistence type="predicted"/>
<protein>
    <recommendedName>
        <fullName evidence="1">Alpha-2-macroglobulin bait region domain-containing protein</fullName>
    </recommendedName>
</protein>
<accession>A0A2G9S155</accession>